<dbReference type="EMBL" id="AWSA01000004">
    <property type="protein sequence ID" value="EWT03128.1"/>
    <property type="molecule type" value="Genomic_DNA"/>
</dbReference>
<feature type="compositionally biased region" description="Low complexity" evidence="8">
    <location>
        <begin position="317"/>
        <end position="343"/>
    </location>
</feature>
<reference evidence="11 12" key="1">
    <citation type="submission" date="2013-08" db="EMBL/GenBank/DDBJ databases">
        <title>Intrasporangium oryzae NRRL B-24470.</title>
        <authorList>
            <person name="Liu H."/>
            <person name="Wang G."/>
        </authorList>
    </citation>
    <scope>NUCLEOTIDE SEQUENCE [LARGE SCALE GENOMIC DNA]</scope>
    <source>
        <strain evidence="11 12">NRRL B-24470</strain>
    </source>
</reference>
<dbReference type="PATRIC" id="fig|1386089.3.peg.498"/>
<evidence type="ECO:0000313" key="12">
    <source>
        <dbReference type="Proteomes" id="UP000019489"/>
    </source>
</evidence>
<evidence type="ECO:0000259" key="10">
    <source>
        <dbReference type="Pfam" id="PF00535"/>
    </source>
</evidence>
<gene>
    <name evidence="11" type="ORF">N865_01520</name>
</gene>
<dbReference type="Pfam" id="PF00535">
    <property type="entry name" value="Glycos_transf_2"/>
    <property type="match status" value="1"/>
</dbReference>
<keyword evidence="6 9" id="KW-1133">Transmembrane helix</keyword>
<feature type="compositionally biased region" description="Low complexity" evidence="8">
    <location>
        <begin position="353"/>
        <end position="366"/>
    </location>
</feature>
<dbReference type="GO" id="GO:0005886">
    <property type="term" value="C:plasma membrane"/>
    <property type="evidence" value="ECO:0007669"/>
    <property type="project" value="TreeGrafter"/>
</dbReference>
<comment type="subcellular location">
    <subcellularLocation>
        <location evidence="1">Membrane</location>
        <topology evidence="1">Multi-pass membrane protein</topology>
    </subcellularLocation>
</comment>
<dbReference type="InterPro" id="IPR050256">
    <property type="entry name" value="Glycosyltransferase_2"/>
</dbReference>
<dbReference type="PANTHER" id="PTHR48090:SF1">
    <property type="entry name" value="PROPHAGE BACTOPRENOL GLUCOSYL TRANSFERASE HOMOLOG"/>
    <property type="match status" value="1"/>
</dbReference>
<dbReference type="Proteomes" id="UP000019489">
    <property type="component" value="Unassembled WGS sequence"/>
</dbReference>
<evidence type="ECO:0000256" key="2">
    <source>
        <dbReference type="ARBA" id="ARBA00006739"/>
    </source>
</evidence>
<evidence type="ECO:0000256" key="1">
    <source>
        <dbReference type="ARBA" id="ARBA00004141"/>
    </source>
</evidence>
<dbReference type="InterPro" id="IPR029044">
    <property type="entry name" value="Nucleotide-diphossugar_trans"/>
</dbReference>
<feature type="transmembrane region" description="Helical" evidence="9">
    <location>
        <begin position="231"/>
        <end position="251"/>
    </location>
</feature>
<dbReference type="STRING" id="1386089.N865_01520"/>
<dbReference type="GO" id="GO:0016757">
    <property type="term" value="F:glycosyltransferase activity"/>
    <property type="evidence" value="ECO:0007669"/>
    <property type="project" value="UniProtKB-KW"/>
</dbReference>
<feature type="region of interest" description="Disordered" evidence="8">
    <location>
        <begin position="314"/>
        <end position="375"/>
    </location>
</feature>
<evidence type="ECO:0000256" key="3">
    <source>
        <dbReference type="ARBA" id="ARBA00022676"/>
    </source>
</evidence>
<keyword evidence="12" id="KW-1185">Reference proteome</keyword>
<dbReference type="Gene3D" id="3.90.550.10">
    <property type="entry name" value="Spore Coat Polysaccharide Biosynthesis Protein SpsA, Chain A"/>
    <property type="match status" value="1"/>
</dbReference>
<keyword evidence="5 9" id="KW-0812">Transmembrane</keyword>
<keyword evidence="3" id="KW-0328">Glycosyltransferase</keyword>
<keyword evidence="4 11" id="KW-0808">Transferase</keyword>
<name>W9GE76_9MICO</name>
<evidence type="ECO:0000256" key="5">
    <source>
        <dbReference type="ARBA" id="ARBA00022692"/>
    </source>
</evidence>
<evidence type="ECO:0000256" key="6">
    <source>
        <dbReference type="ARBA" id="ARBA00022989"/>
    </source>
</evidence>
<evidence type="ECO:0000256" key="4">
    <source>
        <dbReference type="ARBA" id="ARBA00022679"/>
    </source>
</evidence>
<dbReference type="eggNOG" id="COG1215">
    <property type="taxonomic scope" value="Bacteria"/>
</dbReference>
<organism evidence="11 12">
    <name type="scientific">Intrasporangium oryzae NRRL B-24470</name>
    <dbReference type="NCBI Taxonomy" id="1386089"/>
    <lineage>
        <taxon>Bacteria</taxon>
        <taxon>Bacillati</taxon>
        <taxon>Actinomycetota</taxon>
        <taxon>Actinomycetes</taxon>
        <taxon>Micrococcales</taxon>
        <taxon>Intrasporangiaceae</taxon>
        <taxon>Intrasporangium</taxon>
    </lineage>
</organism>
<sequence length="375" mass="39980">MVPELSVVIPMYNEEEVLPLLVERLRPILDGLATSYEVVAVDDGSSDLTAALLQRYHREWPHLRVIRLRANAGHQAAISAGLASALGDYVVTLDADLQDPPEVIPLMLKAAKDDGVDVVYGVRNDRSTDTWFKRVSARAFYRLIGLMSQTSAHSDAGDFRLMSRATVDAVNSLPEHNRVLRFIVPALNFPSDTVEYKRDERAAGSSKYPLMKMIKLSLDSLTGFSTAPLRMATFAGLGGAVLATMLLIYTFVARAQGHTVAGWTSTVAIVSGVGAVQLVCVGILGEYIGRMYAHMQGRPTYFIAYDSLTTVGREHNPTSTPLPATPASGPLAGAPVPDAAPVATPAPVPAPVPAAASVPATTSGPAVTEPAQRHT</sequence>
<comment type="similarity">
    <text evidence="2">Belongs to the glycosyltransferase 2 family.</text>
</comment>
<protein>
    <submittedName>
        <fullName evidence="11">Glucosyl transferase</fullName>
    </submittedName>
</protein>
<evidence type="ECO:0000256" key="7">
    <source>
        <dbReference type="ARBA" id="ARBA00023136"/>
    </source>
</evidence>
<feature type="transmembrane region" description="Helical" evidence="9">
    <location>
        <begin position="263"/>
        <end position="288"/>
    </location>
</feature>
<dbReference type="CDD" id="cd04187">
    <property type="entry name" value="DPM1_like_bac"/>
    <property type="match status" value="1"/>
</dbReference>
<dbReference type="PANTHER" id="PTHR48090">
    <property type="entry name" value="UNDECAPRENYL-PHOSPHATE 4-DEOXY-4-FORMAMIDO-L-ARABINOSE TRANSFERASE-RELATED"/>
    <property type="match status" value="1"/>
</dbReference>
<evidence type="ECO:0000313" key="11">
    <source>
        <dbReference type="EMBL" id="EWT03128.1"/>
    </source>
</evidence>
<feature type="domain" description="Glycosyltransferase 2-like" evidence="10">
    <location>
        <begin position="6"/>
        <end position="166"/>
    </location>
</feature>
<dbReference type="OrthoDB" id="9811884at2"/>
<dbReference type="RefSeq" id="WP_084327874.1">
    <property type="nucleotide sequence ID" value="NZ_AWSA01000004.1"/>
</dbReference>
<proteinExistence type="inferred from homology"/>
<dbReference type="AlphaFoldDB" id="W9GE76"/>
<dbReference type="InterPro" id="IPR001173">
    <property type="entry name" value="Glyco_trans_2-like"/>
</dbReference>
<evidence type="ECO:0000256" key="9">
    <source>
        <dbReference type="SAM" id="Phobius"/>
    </source>
</evidence>
<dbReference type="SUPFAM" id="SSF53448">
    <property type="entry name" value="Nucleotide-diphospho-sugar transferases"/>
    <property type="match status" value="1"/>
</dbReference>
<keyword evidence="7 9" id="KW-0472">Membrane</keyword>
<evidence type="ECO:0000256" key="8">
    <source>
        <dbReference type="SAM" id="MobiDB-lite"/>
    </source>
</evidence>
<comment type="caution">
    <text evidence="11">The sequence shown here is derived from an EMBL/GenBank/DDBJ whole genome shotgun (WGS) entry which is preliminary data.</text>
</comment>
<accession>W9GE76</accession>